<keyword evidence="3" id="KW-0238">DNA-binding</keyword>
<dbReference type="Proteomes" id="UP000053342">
    <property type="component" value="Unassembled WGS sequence"/>
</dbReference>
<dbReference type="GO" id="GO:0006351">
    <property type="term" value="P:DNA-templated transcription"/>
    <property type="evidence" value="ECO:0007669"/>
    <property type="project" value="InterPro"/>
</dbReference>
<dbReference type="CDD" id="cd00067">
    <property type="entry name" value="GAL4"/>
    <property type="match status" value="1"/>
</dbReference>
<keyword evidence="2" id="KW-0805">Transcription regulation</keyword>
<dbReference type="InterPro" id="IPR007219">
    <property type="entry name" value="XnlR_reg_dom"/>
</dbReference>
<evidence type="ECO:0000256" key="2">
    <source>
        <dbReference type="ARBA" id="ARBA00023015"/>
    </source>
</evidence>
<dbReference type="SMART" id="SM00066">
    <property type="entry name" value="GAL4"/>
    <property type="match status" value="1"/>
</dbReference>
<feature type="compositionally biased region" description="Polar residues" evidence="6">
    <location>
        <begin position="98"/>
        <end position="108"/>
    </location>
</feature>
<reference evidence="8 9" key="1">
    <citation type="submission" date="2015-01" db="EMBL/GenBank/DDBJ databases">
        <title>The Genome Sequence of Exophiala oligosperma CBS72588.</title>
        <authorList>
            <consortium name="The Broad Institute Genomics Platform"/>
            <person name="Cuomo C."/>
            <person name="de Hoog S."/>
            <person name="Gorbushina A."/>
            <person name="Stielow B."/>
            <person name="Teixiera M."/>
            <person name="Abouelleil A."/>
            <person name="Chapman S.B."/>
            <person name="Priest M."/>
            <person name="Young S.K."/>
            <person name="Wortman J."/>
            <person name="Nusbaum C."/>
            <person name="Birren B."/>
        </authorList>
    </citation>
    <scope>NUCLEOTIDE SEQUENCE [LARGE SCALE GENOMIC DNA]</scope>
    <source>
        <strain evidence="8 9">CBS 72588</strain>
    </source>
</reference>
<name>A0A0D2B0V3_9EURO</name>
<organism evidence="8 9">
    <name type="scientific">Exophiala oligosperma</name>
    <dbReference type="NCBI Taxonomy" id="215243"/>
    <lineage>
        <taxon>Eukaryota</taxon>
        <taxon>Fungi</taxon>
        <taxon>Dikarya</taxon>
        <taxon>Ascomycota</taxon>
        <taxon>Pezizomycotina</taxon>
        <taxon>Eurotiomycetes</taxon>
        <taxon>Chaetothyriomycetidae</taxon>
        <taxon>Chaetothyriales</taxon>
        <taxon>Herpotrichiellaceae</taxon>
        <taxon>Exophiala</taxon>
    </lineage>
</organism>
<dbReference type="Pfam" id="PF04082">
    <property type="entry name" value="Fungal_trans"/>
    <property type="match status" value="1"/>
</dbReference>
<evidence type="ECO:0000256" key="5">
    <source>
        <dbReference type="ARBA" id="ARBA00023242"/>
    </source>
</evidence>
<dbReference type="InterPro" id="IPR052761">
    <property type="entry name" value="Fungal_Detox/Toxin_TFs"/>
</dbReference>
<feature type="domain" description="Zn(2)-C6 fungal-type" evidence="7">
    <location>
        <begin position="24"/>
        <end position="58"/>
    </location>
</feature>
<feature type="region of interest" description="Disordered" evidence="6">
    <location>
        <begin position="673"/>
        <end position="699"/>
    </location>
</feature>
<dbReference type="InterPro" id="IPR001138">
    <property type="entry name" value="Zn2Cys6_DnaBD"/>
</dbReference>
<evidence type="ECO:0000313" key="9">
    <source>
        <dbReference type="Proteomes" id="UP000053342"/>
    </source>
</evidence>
<dbReference type="SUPFAM" id="SSF57701">
    <property type="entry name" value="Zn2/Cys6 DNA-binding domain"/>
    <property type="match status" value="1"/>
</dbReference>
<feature type="compositionally biased region" description="Polar residues" evidence="6">
    <location>
        <begin position="77"/>
        <end position="87"/>
    </location>
</feature>
<dbReference type="PANTHER" id="PTHR47425">
    <property type="entry name" value="FARB-RELATED"/>
    <property type="match status" value="1"/>
</dbReference>
<dbReference type="HOGENOM" id="CLU_023926_1_0_1"/>
<dbReference type="GO" id="GO:0000981">
    <property type="term" value="F:DNA-binding transcription factor activity, RNA polymerase II-specific"/>
    <property type="evidence" value="ECO:0007669"/>
    <property type="project" value="InterPro"/>
</dbReference>
<evidence type="ECO:0000256" key="3">
    <source>
        <dbReference type="ARBA" id="ARBA00023125"/>
    </source>
</evidence>
<dbReference type="RefSeq" id="XP_016265972.1">
    <property type="nucleotide sequence ID" value="XM_016404967.1"/>
</dbReference>
<dbReference type="PANTHER" id="PTHR47425:SF2">
    <property type="entry name" value="FARB-RELATED"/>
    <property type="match status" value="1"/>
</dbReference>
<evidence type="ECO:0000256" key="6">
    <source>
        <dbReference type="SAM" id="MobiDB-lite"/>
    </source>
</evidence>
<sequence length="760" mass="85899">MASNDTWAEVRNCLNQSPARRPRACVHCHIRKVRCNAWQVGIPCTRCKRRNQADTCLLALSSHGGVPRGPILRPRETQTLGQSPSSRGRNHGIDGMSVRSTSSPQPADNAQEDSVAASMAPLSRLASDVEGARRITQGRTVIPGSMTDGEAIEDATSIRSMVKQTTREEDVQSRICEEMSRCRQNAMSPLLQPQDTDRREVIELHEGVNPMTILGGALAQHPPNRFVRFVVEEDGSQLDLSHSISGLDSADMAYLEAKGALLCPPRPVCDELLRLYFAYIYPYAPILDRAKFVRDYHAHRHSVFVLQSILANVVPYTPMDLLRRAGYDNRISAQKSFYTKATLLYDMGCEKQQLYMLQGSIMLSSLSFSYPMDKDYRYWLSNAGRIATQMGLHRNYVCENLGARSQRLFRRIWWVLYNRDTLLAISGIDNLRRFNERYCDTAPLRESDWEDDDEIPADLQDILELVSPLQKLFMVEYSKVSIISGLFIREFKAPNTTFSQDEIDRMNNQIISWRKQLPVEITHALQDEWSSDKVLVLVLLAMGYRLEAVFCRAVKDHYRTTGDLTSMHRMGQRQETSMFELSSMIQRASLHEVLHLCPLSFMTCASTILAMRIEIVLDPATNPRKLAVMKAQIFSELEYVRESCESWNSLIWTVRMFEAVIARTRLCLNGASPSAMEGTDDRTTSSDAVAQGTNTAGPTRQMAYSSNEVFKNGEEVDFGLPMPSDDVFGMLPVTDNYDWLDSLFDVNANDDIGHLASTNI</sequence>
<dbReference type="Pfam" id="PF00172">
    <property type="entry name" value="Zn_clus"/>
    <property type="match status" value="1"/>
</dbReference>
<dbReference type="VEuPathDB" id="FungiDB:PV06_04114"/>
<dbReference type="GO" id="GO:0003677">
    <property type="term" value="F:DNA binding"/>
    <property type="evidence" value="ECO:0007669"/>
    <property type="project" value="UniProtKB-KW"/>
</dbReference>
<evidence type="ECO:0000313" key="8">
    <source>
        <dbReference type="EMBL" id="KIW45756.1"/>
    </source>
</evidence>
<keyword evidence="4" id="KW-0804">Transcription</keyword>
<dbReference type="PROSITE" id="PS00463">
    <property type="entry name" value="ZN2_CY6_FUNGAL_1"/>
    <property type="match status" value="1"/>
</dbReference>
<dbReference type="GO" id="GO:0008270">
    <property type="term" value="F:zinc ion binding"/>
    <property type="evidence" value="ECO:0007669"/>
    <property type="project" value="InterPro"/>
</dbReference>
<dbReference type="GeneID" id="27356188"/>
<proteinExistence type="predicted"/>
<keyword evidence="9" id="KW-1185">Reference proteome</keyword>
<feature type="compositionally biased region" description="Polar residues" evidence="6">
    <location>
        <begin position="685"/>
        <end position="699"/>
    </location>
</feature>
<dbReference type="InterPro" id="IPR036864">
    <property type="entry name" value="Zn2-C6_fun-type_DNA-bd_sf"/>
</dbReference>
<evidence type="ECO:0000256" key="4">
    <source>
        <dbReference type="ARBA" id="ARBA00023163"/>
    </source>
</evidence>
<dbReference type="AlphaFoldDB" id="A0A0D2B0V3"/>
<dbReference type="EMBL" id="KN847334">
    <property type="protein sequence ID" value="KIW45756.1"/>
    <property type="molecule type" value="Genomic_DNA"/>
</dbReference>
<keyword evidence="5" id="KW-0539">Nucleus</keyword>
<dbReference type="OrthoDB" id="5121955at2759"/>
<feature type="region of interest" description="Disordered" evidence="6">
    <location>
        <begin position="67"/>
        <end position="118"/>
    </location>
</feature>
<evidence type="ECO:0000256" key="1">
    <source>
        <dbReference type="ARBA" id="ARBA00022723"/>
    </source>
</evidence>
<dbReference type="CDD" id="cd12148">
    <property type="entry name" value="fungal_TF_MHR"/>
    <property type="match status" value="1"/>
</dbReference>
<keyword evidence="1" id="KW-0479">Metal-binding</keyword>
<accession>A0A0D2B0V3</accession>
<protein>
    <recommendedName>
        <fullName evidence="7">Zn(2)-C6 fungal-type domain-containing protein</fullName>
    </recommendedName>
</protein>
<gene>
    <name evidence="8" type="ORF">PV06_04114</name>
</gene>
<dbReference type="PROSITE" id="PS50048">
    <property type="entry name" value="ZN2_CY6_FUNGAL_2"/>
    <property type="match status" value="1"/>
</dbReference>
<evidence type="ECO:0000259" key="7">
    <source>
        <dbReference type="PROSITE" id="PS50048"/>
    </source>
</evidence>